<reference evidence="5" key="1">
    <citation type="submission" date="2021-08" db="EMBL/GenBank/DDBJ databases">
        <title>WGS assembly of Ceratopteris richardii.</title>
        <authorList>
            <person name="Marchant D.B."/>
            <person name="Chen G."/>
            <person name="Jenkins J."/>
            <person name="Shu S."/>
            <person name="Leebens-Mack J."/>
            <person name="Grimwood J."/>
            <person name="Schmutz J."/>
            <person name="Soltis P."/>
            <person name="Soltis D."/>
            <person name="Chen Z.-H."/>
        </authorList>
    </citation>
    <scope>NUCLEOTIDE SEQUENCE</scope>
    <source>
        <strain evidence="5">Whitten #5841</strain>
        <tissue evidence="5">Leaf</tissue>
    </source>
</reference>
<dbReference type="SUPFAM" id="SSF47473">
    <property type="entry name" value="EF-hand"/>
    <property type="match status" value="1"/>
</dbReference>
<accession>A0A8T2TUT4</accession>
<keyword evidence="2" id="KW-0677">Repeat</keyword>
<feature type="domain" description="EF-hand" evidence="4">
    <location>
        <begin position="52"/>
        <end position="87"/>
    </location>
</feature>
<gene>
    <name evidence="5" type="ORF">KP509_11G088400</name>
</gene>
<feature type="domain" description="EF-hand" evidence="4">
    <location>
        <begin position="115"/>
        <end position="150"/>
    </location>
</feature>
<dbReference type="InterPro" id="IPR039647">
    <property type="entry name" value="EF_hand_pair_protein_CML-like"/>
</dbReference>
<dbReference type="FunFam" id="1.10.238.10:FF:000089">
    <property type="entry name" value="calmodulin-like protein 3"/>
    <property type="match status" value="1"/>
</dbReference>
<dbReference type="Proteomes" id="UP000825935">
    <property type="component" value="Chromosome 11"/>
</dbReference>
<dbReference type="OrthoDB" id="26525at2759"/>
<proteinExistence type="predicted"/>
<feature type="domain" description="EF-hand" evidence="4">
    <location>
        <begin position="16"/>
        <end position="51"/>
    </location>
</feature>
<evidence type="ECO:0000256" key="1">
    <source>
        <dbReference type="ARBA" id="ARBA00022723"/>
    </source>
</evidence>
<dbReference type="Gene3D" id="1.10.238.10">
    <property type="entry name" value="EF-hand"/>
    <property type="match status" value="2"/>
</dbReference>
<evidence type="ECO:0000256" key="3">
    <source>
        <dbReference type="ARBA" id="ARBA00022837"/>
    </source>
</evidence>
<feature type="domain" description="EF-hand" evidence="4">
    <location>
        <begin position="154"/>
        <end position="189"/>
    </location>
</feature>
<evidence type="ECO:0000313" key="6">
    <source>
        <dbReference type="Proteomes" id="UP000825935"/>
    </source>
</evidence>
<dbReference type="GO" id="GO:0005509">
    <property type="term" value="F:calcium ion binding"/>
    <property type="evidence" value="ECO:0007669"/>
    <property type="project" value="InterPro"/>
</dbReference>
<dbReference type="OMA" id="EELCEWI"/>
<keyword evidence="6" id="KW-1185">Reference proteome</keyword>
<evidence type="ECO:0000259" key="4">
    <source>
        <dbReference type="PROSITE" id="PS50222"/>
    </source>
</evidence>
<dbReference type="Pfam" id="PF13499">
    <property type="entry name" value="EF-hand_7"/>
    <property type="match status" value="2"/>
</dbReference>
<dbReference type="InterPro" id="IPR002048">
    <property type="entry name" value="EF_hand_dom"/>
</dbReference>
<dbReference type="EMBL" id="CM035416">
    <property type="protein sequence ID" value="KAH7426178.1"/>
    <property type="molecule type" value="Genomic_DNA"/>
</dbReference>
<dbReference type="PANTHER" id="PTHR10891">
    <property type="entry name" value="EF-HAND CALCIUM-BINDING DOMAIN CONTAINING PROTEIN"/>
    <property type="match status" value="1"/>
</dbReference>
<evidence type="ECO:0000256" key="2">
    <source>
        <dbReference type="ARBA" id="ARBA00022737"/>
    </source>
</evidence>
<protein>
    <recommendedName>
        <fullName evidence="4">EF-hand domain-containing protein</fullName>
    </recommendedName>
</protein>
<dbReference type="CDD" id="cd00051">
    <property type="entry name" value="EFh"/>
    <property type="match status" value="1"/>
</dbReference>
<keyword evidence="1" id="KW-0479">Metal-binding</keyword>
<sequence length="189" mass="21567">MLFDGGEVQHTVASKQDIRHIRRVFEACDANGDGFLSVEELCEWIEKVGLFVTTESVRKILHSHDHDLDGRLHFQEFVDLWIALMSEKFETSSANSMPFERERRDTEEVNARSPCDDPDLLDAFRVFDKDGDGFISPEELNATLSHLGFLPPSASLSRVRSMIRRVDTDGDGHVNFKEFQTMMKDSDIS</sequence>
<organism evidence="5 6">
    <name type="scientific">Ceratopteris richardii</name>
    <name type="common">Triangle waterfern</name>
    <dbReference type="NCBI Taxonomy" id="49495"/>
    <lineage>
        <taxon>Eukaryota</taxon>
        <taxon>Viridiplantae</taxon>
        <taxon>Streptophyta</taxon>
        <taxon>Embryophyta</taxon>
        <taxon>Tracheophyta</taxon>
        <taxon>Polypodiopsida</taxon>
        <taxon>Polypodiidae</taxon>
        <taxon>Polypodiales</taxon>
        <taxon>Pteridineae</taxon>
        <taxon>Pteridaceae</taxon>
        <taxon>Parkerioideae</taxon>
        <taxon>Ceratopteris</taxon>
    </lineage>
</organism>
<evidence type="ECO:0000313" key="5">
    <source>
        <dbReference type="EMBL" id="KAH7426178.1"/>
    </source>
</evidence>
<keyword evidence="3" id="KW-0106">Calcium</keyword>
<dbReference type="AlphaFoldDB" id="A0A8T2TUT4"/>
<dbReference type="PROSITE" id="PS50222">
    <property type="entry name" value="EF_HAND_2"/>
    <property type="match status" value="4"/>
</dbReference>
<comment type="caution">
    <text evidence="5">The sequence shown here is derived from an EMBL/GenBank/DDBJ whole genome shotgun (WGS) entry which is preliminary data.</text>
</comment>
<dbReference type="InterPro" id="IPR011992">
    <property type="entry name" value="EF-hand-dom_pair"/>
</dbReference>
<dbReference type="SMART" id="SM00054">
    <property type="entry name" value="EFh"/>
    <property type="match status" value="4"/>
</dbReference>
<dbReference type="InterPro" id="IPR018247">
    <property type="entry name" value="EF_Hand_1_Ca_BS"/>
</dbReference>
<name>A0A8T2TUT4_CERRI</name>
<dbReference type="PROSITE" id="PS00018">
    <property type="entry name" value="EF_HAND_1"/>
    <property type="match status" value="3"/>
</dbReference>